<feature type="transmembrane region" description="Helical" evidence="6">
    <location>
        <begin position="170"/>
        <end position="188"/>
    </location>
</feature>
<dbReference type="AlphaFoldDB" id="A0A6L9LGI3"/>
<feature type="transmembrane region" description="Helical" evidence="6">
    <location>
        <begin position="448"/>
        <end position="466"/>
    </location>
</feature>
<evidence type="ECO:0000256" key="2">
    <source>
        <dbReference type="ARBA" id="ARBA00022475"/>
    </source>
</evidence>
<feature type="transmembrane region" description="Helical" evidence="6">
    <location>
        <begin position="360"/>
        <end position="383"/>
    </location>
</feature>
<gene>
    <name evidence="7" type="ORF">GK108_24120</name>
</gene>
<feature type="transmembrane region" description="Helical" evidence="6">
    <location>
        <begin position="390"/>
        <end position="408"/>
    </location>
</feature>
<reference evidence="7 8" key="1">
    <citation type="submission" date="2020-02" db="EMBL/GenBank/DDBJ databases">
        <title>Draft genome sequence of two Spirosoma agri KCTC 52727 and Spirosoma terrae KCTC 52035.</title>
        <authorList>
            <person name="Rojas J."/>
            <person name="Ambika Manirajan B."/>
            <person name="Suarez C."/>
            <person name="Ratering S."/>
            <person name="Schnell S."/>
        </authorList>
    </citation>
    <scope>NUCLEOTIDE SEQUENCE [LARGE SCALE GENOMIC DNA]</scope>
    <source>
        <strain evidence="7 8">KCTC 52035</strain>
    </source>
</reference>
<dbReference type="PANTHER" id="PTHR30250">
    <property type="entry name" value="PST FAMILY PREDICTED COLANIC ACID TRANSPORTER"/>
    <property type="match status" value="1"/>
</dbReference>
<feature type="transmembrane region" description="Helical" evidence="6">
    <location>
        <begin position="138"/>
        <end position="163"/>
    </location>
</feature>
<feature type="transmembrane region" description="Helical" evidence="6">
    <location>
        <begin position="286"/>
        <end position="307"/>
    </location>
</feature>
<dbReference type="InterPro" id="IPR050833">
    <property type="entry name" value="Poly_Biosynth_Transport"/>
</dbReference>
<feature type="transmembrane region" description="Helical" evidence="6">
    <location>
        <begin position="255"/>
        <end position="274"/>
    </location>
</feature>
<dbReference type="Proteomes" id="UP000474175">
    <property type="component" value="Unassembled WGS sequence"/>
</dbReference>
<comment type="caution">
    <text evidence="7">The sequence shown here is derived from an EMBL/GenBank/DDBJ whole genome shotgun (WGS) entry which is preliminary data.</text>
</comment>
<evidence type="ECO:0000256" key="5">
    <source>
        <dbReference type="ARBA" id="ARBA00023136"/>
    </source>
</evidence>
<proteinExistence type="predicted"/>
<dbReference type="RefSeq" id="WP_163953999.1">
    <property type="nucleotide sequence ID" value="NZ_JAAFZH010000014.1"/>
</dbReference>
<dbReference type="GO" id="GO:0005886">
    <property type="term" value="C:plasma membrane"/>
    <property type="evidence" value="ECO:0007669"/>
    <property type="project" value="UniProtKB-SubCell"/>
</dbReference>
<evidence type="ECO:0008006" key="9">
    <source>
        <dbReference type="Google" id="ProtNLM"/>
    </source>
</evidence>
<feature type="transmembrane region" description="Helical" evidence="6">
    <location>
        <begin position="46"/>
        <end position="66"/>
    </location>
</feature>
<feature type="transmembrane region" description="Helical" evidence="6">
    <location>
        <begin position="319"/>
        <end position="340"/>
    </location>
</feature>
<feature type="transmembrane region" description="Helical" evidence="6">
    <location>
        <begin position="100"/>
        <end position="126"/>
    </location>
</feature>
<feature type="transmembrane region" description="Helical" evidence="6">
    <location>
        <begin position="414"/>
        <end position="436"/>
    </location>
</feature>
<dbReference type="PANTHER" id="PTHR30250:SF26">
    <property type="entry name" value="PSMA PROTEIN"/>
    <property type="match status" value="1"/>
</dbReference>
<protein>
    <recommendedName>
        <fullName evidence="9">Oligosaccharide flippase family protein</fullName>
    </recommendedName>
</protein>
<dbReference type="EMBL" id="JAAFZH010000014">
    <property type="protein sequence ID" value="NDU97993.1"/>
    <property type="molecule type" value="Genomic_DNA"/>
</dbReference>
<keyword evidence="4 6" id="KW-1133">Transmembrane helix</keyword>
<keyword evidence="2" id="KW-1003">Cell membrane</keyword>
<evidence type="ECO:0000256" key="4">
    <source>
        <dbReference type="ARBA" id="ARBA00022989"/>
    </source>
</evidence>
<comment type="subcellular location">
    <subcellularLocation>
        <location evidence="1">Cell membrane</location>
        <topology evidence="1">Multi-pass membrane protein</topology>
    </subcellularLocation>
</comment>
<feature type="transmembrane region" description="Helical" evidence="6">
    <location>
        <begin position="20"/>
        <end position="40"/>
    </location>
</feature>
<name>A0A6L9LGI3_9BACT</name>
<sequence>MLKRKSDIYRLLKGVSYSWIRFVLTIGIGIFQTPLLFKYLNKEEISFWYIFYALGAFLQMADLGLVQTISRLIAYIDTTKDDRFDNDLISKLAYYSVKQIYATSLISFSIILVLIGTVSLIIYVHIYDLSKHSINLEISFLIYIIGVIFSLISNIPAAILIGYRDVGIDSGIRSISQIIYFILLFFLLPHYQSIIFVTSCFALQNFLQFYSIHKFLCKKYKHQVDGKSLFKLDNIKIDIANQIYKQSLPLALTQLGAWLISQGNIFVASIIVGANAISDYAINQQIFLYITSISLVINQSLGPFIARYHSKNEKEAIKLLFNSTMILCLSIVSILIIIEINCAPNIMSLWVGSDHFLGNSFSIVFGIITFLEVQHSIAGNFVWNTGSWPFNKWTLIAGLLTVGLGYFLGKYNGLFGIALATLISRLITLNWYVMYYTLKRLNVLFSSYIKQILLPILLITYATYYMTNVIYQLINENMTDIVNILLIAILSFIVFVSLTGILFRKSIQFIYNTIVLPKIEHKI</sequence>
<keyword evidence="5 6" id="KW-0472">Membrane</keyword>
<organism evidence="7 8">
    <name type="scientific">Spirosoma terrae</name>
    <dbReference type="NCBI Taxonomy" id="1968276"/>
    <lineage>
        <taxon>Bacteria</taxon>
        <taxon>Pseudomonadati</taxon>
        <taxon>Bacteroidota</taxon>
        <taxon>Cytophagia</taxon>
        <taxon>Cytophagales</taxon>
        <taxon>Cytophagaceae</taxon>
        <taxon>Spirosoma</taxon>
    </lineage>
</organism>
<keyword evidence="3 6" id="KW-0812">Transmembrane</keyword>
<evidence type="ECO:0000256" key="3">
    <source>
        <dbReference type="ARBA" id="ARBA00022692"/>
    </source>
</evidence>
<evidence type="ECO:0000256" key="6">
    <source>
        <dbReference type="SAM" id="Phobius"/>
    </source>
</evidence>
<evidence type="ECO:0000256" key="1">
    <source>
        <dbReference type="ARBA" id="ARBA00004651"/>
    </source>
</evidence>
<accession>A0A6L9LGI3</accession>
<evidence type="ECO:0000313" key="8">
    <source>
        <dbReference type="Proteomes" id="UP000474175"/>
    </source>
</evidence>
<feature type="transmembrane region" description="Helical" evidence="6">
    <location>
        <begin position="481"/>
        <end position="503"/>
    </location>
</feature>
<keyword evidence="8" id="KW-1185">Reference proteome</keyword>
<evidence type="ECO:0000313" key="7">
    <source>
        <dbReference type="EMBL" id="NDU97993.1"/>
    </source>
</evidence>